<evidence type="ECO:0000313" key="5">
    <source>
        <dbReference type="Proteomes" id="UP000295515"/>
    </source>
</evidence>
<protein>
    <submittedName>
        <fullName evidence="4">TetR family transcriptional regulator</fullName>
    </submittedName>
</protein>
<dbReference type="PROSITE" id="PS50977">
    <property type="entry name" value="HTH_TETR_2"/>
    <property type="match status" value="1"/>
</dbReference>
<keyword evidence="1 2" id="KW-0238">DNA-binding</keyword>
<proteinExistence type="predicted"/>
<dbReference type="Proteomes" id="UP000295515">
    <property type="component" value="Unassembled WGS sequence"/>
</dbReference>
<dbReference type="GO" id="GO:0003677">
    <property type="term" value="F:DNA binding"/>
    <property type="evidence" value="ECO:0007669"/>
    <property type="project" value="UniProtKB-UniRule"/>
</dbReference>
<evidence type="ECO:0000313" key="4">
    <source>
        <dbReference type="EMBL" id="TCV91122.1"/>
    </source>
</evidence>
<comment type="caution">
    <text evidence="4">The sequence shown here is derived from an EMBL/GenBank/DDBJ whole genome shotgun (WGS) entry which is preliminary data.</text>
</comment>
<dbReference type="PANTHER" id="PTHR43479:SF7">
    <property type="entry name" value="TETR-FAMILY TRANSCRIPTIONAL REGULATOR"/>
    <property type="match status" value="1"/>
</dbReference>
<dbReference type="Gene3D" id="1.10.357.10">
    <property type="entry name" value="Tetracycline Repressor, domain 2"/>
    <property type="match status" value="1"/>
</dbReference>
<dbReference type="InterPro" id="IPR039532">
    <property type="entry name" value="TetR_C_Firmicutes"/>
</dbReference>
<dbReference type="SUPFAM" id="SSF46689">
    <property type="entry name" value="Homeodomain-like"/>
    <property type="match status" value="1"/>
</dbReference>
<dbReference type="InterPro" id="IPR009057">
    <property type="entry name" value="Homeodomain-like_sf"/>
</dbReference>
<dbReference type="EMBL" id="SMCQ01000035">
    <property type="protein sequence ID" value="TCV91122.1"/>
    <property type="molecule type" value="Genomic_DNA"/>
</dbReference>
<dbReference type="InterPro" id="IPR001647">
    <property type="entry name" value="HTH_TetR"/>
</dbReference>
<dbReference type="PANTHER" id="PTHR43479">
    <property type="entry name" value="ACREF/ENVCD OPERON REPRESSOR-RELATED"/>
    <property type="match status" value="1"/>
</dbReference>
<keyword evidence="5" id="KW-1185">Reference proteome</keyword>
<reference evidence="4 5" key="1">
    <citation type="submission" date="2019-03" db="EMBL/GenBank/DDBJ databases">
        <title>Genomic Encyclopedia of Type Strains, Phase IV (KMG-IV): sequencing the most valuable type-strain genomes for metagenomic binning, comparative biology and taxonomic classification.</title>
        <authorList>
            <person name="Goeker M."/>
        </authorList>
    </citation>
    <scope>NUCLEOTIDE SEQUENCE [LARGE SCALE GENOMIC DNA]</scope>
    <source>
        <strain evidence="4 5">DSM 29487</strain>
    </source>
</reference>
<evidence type="ECO:0000256" key="2">
    <source>
        <dbReference type="PROSITE-ProRule" id="PRU00335"/>
    </source>
</evidence>
<feature type="DNA-binding region" description="H-T-H motif" evidence="2">
    <location>
        <begin position="34"/>
        <end position="53"/>
    </location>
</feature>
<organism evidence="4 5">
    <name type="scientific">Longibaculum muris</name>
    <dbReference type="NCBI Taxonomy" id="1796628"/>
    <lineage>
        <taxon>Bacteria</taxon>
        <taxon>Bacillati</taxon>
        <taxon>Bacillota</taxon>
        <taxon>Erysipelotrichia</taxon>
        <taxon>Erysipelotrichales</taxon>
        <taxon>Coprobacillaceae</taxon>
        <taxon>Longibaculum</taxon>
    </lineage>
</organism>
<evidence type="ECO:0000259" key="3">
    <source>
        <dbReference type="PROSITE" id="PS50977"/>
    </source>
</evidence>
<name>A0A4R3YGP5_9FIRM</name>
<accession>A0A4R3YGP5</accession>
<evidence type="ECO:0000256" key="1">
    <source>
        <dbReference type="ARBA" id="ARBA00023125"/>
    </source>
</evidence>
<feature type="domain" description="HTH tetR-type" evidence="3">
    <location>
        <begin position="11"/>
        <end position="71"/>
    </location>
</feature>
<sequence length="180" mass="21523">MMKKNIDHRVVVTEKWIKKAFIDLLMVKPIYCIKVKEVCENAGINRGTFYLHYKDIYDLLDKLKDELLEGFNQTLMEQIKHNEITLSTIEHIFHYFKENRDFCIVILGEHGNTKILTEFLEIGKKKYKETYSQEYNEFMDYQYQFISAGCLGVLKQWLFDENQISEEEIAKIVYRLINGK</sequence>
<dbReference type="Pfam" id="PF14278">
    <property type="entry name" value="TetR_C_8"/>
    <property type="match status" value="1"/>
</dbReference>
<dbReference type="InterPro" id="IPR050624">
    <property type="entry name" value="HTH-type_Tx_Regulator"/>
</dbReference>
<gene>
    <name evidence="4" type="ORF">EDD60_1356</name>
</gene>
<dbReference type="AlphaFoldDB" id="A0A4R3YGP5"/>